<feature type="transmembrane region" description="Helical" evidence="1">
    <location>
        <begin position="119"/>
        <end position="145"/>
    </location>
</feature>
<sequence length="302" mass="31472">MKITLDLDALVAEGKLSAAEAERLKGFAARDTGELGSNVLFALGAAAVATGVGVLVPTLETAVALGAVLFAAGFWLRLAGVTRWAVFAQIVMVIGALALLGGLGGLFGEQLWVRIALTLATAVAAVLATSGLLAALAVLAFAATITIDVDLWTPTHYLAVAILALSALVLGLYLLSLRLAPAYERLAIIAMRTAILLVNSAFFIGSLFGDDLLGWPGVYFSVAWSIALLAFGTWAVFANRRWVVNSTAVFGAIHFFTQWFMALGAQPLSILGGGLLLIGFGLALARFNRWVGARKGAEAGRA</sequence>
<dbReference type="RefSeq" id="WP_146289634.1">
    <property type="nucleotide sequence ID" value="NZ_CP042304.1"/>
</dbReference>
<evidence type="ECO:0000313" key="2">
    <source>
        <dbReference type="EMBL" id="QDZ10850.1"/>
    </source>
</evidence>
<organism evidence="2 3">
    <name type="scientific">Devosia ginsengisoli</name>
    <dbReference type="NCBI Taxonomy" id="400770"/>
    <lineage>
        <taxon>Bacteria</taxon>
        <taxon>Pseudomonadati</taxon>
        <taxon>Pseudomonadota</taxon>
        <taxon>Alphaproteobacteria</taxon>
        <taxon>Hyphomicrobiales</taxon>
        <taxon>Devosiaceae</taxon>
        <taxon>Devosia</taxon>
    </lineage>
</organism>
<gene>
    <name evidence="2" type="ORF">FPZ08_08835</name>
</gene>
<keyword evidence="1" id="KW-0472">Membrane</keyword>
<keyword evidence="1" id="KW-0812">Transmembrane</keyword>
<proteinExistence type="predicted"/>
<dbReference type="KEGG" id="dea:FPZ08_08835"/>
<feature type="transmembrane region" description="Helical" evidence="1">
    <location>
        <begin position="267"/>
        <end position="285"/>
    </location>
</feature>
<name>A0A5B8LU62_9HYPH</name>
<dbReference type="EMBL" id="CP042304">
    <property type="protein sequence ID" value="QDZ10850.1"/>
    <property type="molecule type" value="Genomic_DNA"/>
</dbReference>
<feature type="transmembrane region" description="Helical" evidence="1">
    <location>
        <begin position="35"/>
        <end position="55"/>
    </location>
</feature>
<feature type="transmembrane region" description="Helical" evidence="1">
    <location>
        <begin position="157"/>
        <end position="175"/>
    </location>
</feature>
<feature type="transmembrane region" description="Helical" evidence="1">
    <location>
        <begin position="187"/>
        <end position="208"/>
    </location>
</feature>
<dbReference type="AlphaFoldDB" id="A0A5B8LU62"/>
<dbReference type="OrthoDB" id="7264924at2"/>
<feature type="transmembrane region" description="Helical" evidence="1">
    <location>
        <begin position="62"/>
        <end position="80"/>
    </location>
</feature>
<evidence type="ECO:0000313" key="3">
    <source>
        <dbReference type="Proteomes" id="UP000315364"/>
    </source>
</evidence>
<feature type="transmembrane region" description="Helical" evidence="1">
    <location>
        <begin position="86"/>
        <end position="107"/>
    </location>
</feature>
<accession>A0A5B8LU62</accession>
<reference evidence="2 3" key="1">
    <citation type="submission" date="2019-07" db="EMBL/GenBank/DDBJ databases">
        <title>Full genome sequence of Devosia sp. Gsoil 520.</title>
        <authorList>
            <person name="Im W.-T."/>
        </authorList>
    </citation>
    <scope>NUCLEOTIDE SEQUENCE [LARGE SCALE GENOMIC DNA]</scope>
    <source>
        <strain evidence="2 3">Gsoil 520</strain>
    </source>
</reference>
<feature type="transmembrane region" description="Helical" evidence="1">
    <location>
        <begin position="242"/>
        <end position="261"/>
    </location>
</feature>
<keyword evidence="1" id="KW-1133">Transmembrane helix</keyword>
<feature type="transmembrane region" description="Helical" evidence="1">
    <location>
        <begin position="214"/>
        <end position="237"/>
    </location>
</feature>
<dbReference type="Proteomes" id="UP000315364">
    <property type="component" value="Chromosome"/>
</dbReference>
<evidence type="ECO:0008006" key="4">
    <source>
        <dbReference type="Google" id="ProtNLM"/>
    </source>
</evidence>
<keyword evidence="3" id="KW-1185">Reference proteome</keyword>
<evidence type="ECO:0000256" key="1">
    <source>
        <dbReference type="SAM" id="Phobius"/>
    </source>
</evidence>
<protein>
    <recommendedName>
        <fullName evidence="4">DUF2157 domain-containing protein</fullName>
    </recommendedName>
</protein>